<evidence type="ECO:0000256" key="3">
    <source>
        <dbReference type="ARBA" id="ARBA00023163"/>
    </source>
</evidence>
<keyword evidence="1" id="KW-0805">Transcription regulation</keyword>
<dbReference type="InterPro" id="IPR053142">
    <property type="entry name" value="PchR_regulatory_protein"/>
</dbReference>
<reference evidence="5 6" key="1">
    <citation type="submission" date="2016-10" db="EMBL/GenBank/DDBJ databases">
        <authorList>
            <person name="de Groot N.N."/>
        </authorList>
    </citation>
    <scope>NUCLEOTIDE SEQUENCE [LARGE SCALE GENOMIC DNA]</scope>
    <source>
        <strain evidence="5 6">Vu-144</strain>
    </source>
</reference>
<dbReference type="InterPro" id="IPR018060">
    <property type="entry name" value="HTH_AraC"/>
</dbReference>
<dbReference type="EMBL" id="FNQY01000013">
    <property type="protein sequence ID" value="SEA31974.1"/>
    <property type="molecule type" value="Genomic_DNA"/>
</dbReference>
<dbReference type="SMART" id="SM00342">
    <property type="entry name" value="HTH_ARAC"/>
    <property type="match status" value="1"/>
</dbReference>
<feature type="domain" description="HTH araC/xylS-type" evidence="4">
    <location>
        <begin position="207"/>
        <end position="305"/>
    </location>
</feature>
<dbReference type="Gene3D" id="1.10.10.60">
    <property type="entry name" value="Homeodomain-like"/>
    <property type="match status" value="2"/>
</dbReference>
<dbReference type="InterPro" id="IPR009057">
    <property type="entry name" value="Homeodomain-like_sf"/>
</dbReference>
<dbReference type="OrthoDB" id="799767at2"/>
<dbReference type="InterPro" id="IPR018062">
    <property type="entry name" value="HTH_AraC-typ_CS"/>
</dbReference>
<dbReference type="PROSITE" id="PS00041">
    <property type="entry name" value="HTH_ARAC_FAMILY_1"/>
    <property type="match status" value="1"/>
</dbReference>
<dbReference type="RefSeq" id="WP_091398763.1">
    <property type="nucleotide sequence ID" value="NZ_FNQY01000013.1"/>
</dbReference>
<evidence type="ECO:0000256" key="2">
    <source>
        <dbReference type="ARBA" id="ARBA00023125"/>
    </source>
</evidence>
<dbReference type="SUPFAM" id="SSF46689">
    <property type="entry name" value="Homeodomain-like"/>
    <property type="match status" value="2"/>
</dbReference>
<evidence type="ECO:0000313" key="6">
    <source>
        <dbReference type="Proteomes" id="UP000199041"/>
    </source>
</evidence>
<dbReference type="GO" id="GO:0003700">
    <property type="term" value="F:DNA-binding transcription factor activity"/>
    <property type="evidence" value="ECO:0007669"/>
    <property type="project" value="InterPro"/>
</dbReference>
<dbReference type="Proteomes" id="UP000199041">
    <property type="component" value="Unassembled WGS sequence"/>
</dbReference>
<dbReference type="Pfam" id="PF12833">
    <property type="entry name" value="HTH_18"/>
    <property type="match status" value="1"/>
</dbReference>
<gene>
    <name evidence="5" type="ORF">SAMN05192529_113108</name>
</gene>
<evidence type="ECO:0000259" key="4">
    <source>
        <dbReference type="PROSITE" id="PS01124"/>
    </source>
</evidence>
<sequence>MDLVRMTENECLRSGMELVYRKEYAVPGSIVSSITAFALSDEWNKQDSGMLRYNTAVEQDSEPTLDLRFCITGNRYCSDTECKVCSSKNAESCVNALDTLSLFNFQFSPNYLSQFAGNGKEKSKKEHVLSFTYETSFIKLFPVCPKQRTTLSALLERNYTGTMENIFINSKIHEILLYSMDCLIEEKNREVFTCRFLADEAGLDKIQQAKDILLENLDSPITIKELSKRVAINECYLKKGFKEVFGTTIFDFYQQQRMDHAKYLLYQKGLSVTDVAAILGYSTISHFSAAFKKQTGIKPCELLLRP</sequence>
<keyword evidence="3" id="KW-0804">Transcription</keyword>
<keyword evidence="2 5" id="KW-0238">DNA-binding</keyword>
<dbReference type="PANTHER" id="PTHR47893:SF1">
    <property type="entry name" value="REGULATORY PROTEIN PCHR"/>
    <property type="match status" value="1"/>
</dbReference>
<dbReference type="PANTHER" id="PTHR47893">
    <property type="entry name" value="REGULATORY PROTEIN PCHR"/>
    <property type="match status" value="1"/>
</dbReference>
<proteinExistence type="predicted"/>
<protein>
    <submittedName>
        <fullName evidence="5">AraC-type DNA-binding protein</fullName>
    </submittedName>
</protein>
<dbReference type="PROSITE" id="PS01124">
    <property type="entry name" value="HTH_ARAC_FAMILY_2"/>
    <property type="match status" value="1"/>
</dbReference>
<keyword evidence="6" id="KW-1185">Reference proteome</keyword>
<name>A0A1H4A926_9BACT</name>
<evidence type="ECO:0000256" key="1">
    <source>
        <dbReference type="ARBA" id="ARBA00023015"/>
    </source>
</evidence>
<dbReference type="GO" id="GO:0043565">
    <property type="term" value="F:sequence-specific DNA binding"/>
    <property type="evidence" value="ECO:0007669"/>
    <property type="project" value="InterPro"/>
</dbReference>
<dbReference type="AlphaFoldDB" id="A0A1H4A926"/>
<dbReference type="STRING" id="551991.SAMN05192529_113108"/>
<evidence type="ECO:0000313" key="5">
    <source>
        <dbReference type="EMBL" id="SEA31974.1"/>
    </source>
</evidence>
<accession>A0A1H4A926</accession>
<organism evidence="5 6">
    <name type="scientific">Arachidicoccus rhizosphaerae</name>
    <dbReference type="NCBI Taxonomy" id="551991"/>
    <lineage>
        <taxon>Bacteria</taxon>
        <taxon>Pseudomonadati</taxon>
        <taxon>Bacteroidota</taxon>
        <taxon>Chitinophagia</taxon>
        <taxon>Chitinophagales</taxon>
        <taxon>Chitinophagaceae</taxon>
        <taxon>Arachidicoccus</taxon>
    </lineage>
</organism>